<dbReference type="EMBL" id="FNRK01000018">
    <property type="protein sequence ID" value="SEA64569.1"/>
    <property type="molecule type" value="Genomic_DNA"/>
</dbReference>
<reference evidence="4 5" key="1">
    <citation type="submission" date="2016-10" db="EMBL/GenBank/DDBJ databases">
        <authorList>
            <person name="de Groot N.N."/>
        </authorList>
    </citation>
    <scope>NUCLEOTIDE SEQUENCE [LARGE SCALE GENOMIC DNA]</scope>
    <source>
        <strain evidence="4 5">SR12</strain>
    </source>
</reference>
<evidence type="ECO:0000259" key="3">
    <source>
        <dbReference type="Pfam" id="PF13290"/>
    </source>
</evidence>
<dbReference type="Proteomes" id="UP000199394">
    <property type="component" value="Unassembled WGS sequence"/>
</dbReference>
<feature type="chain" id="PRO_5038968453" evidence="2">
    <location>
        <begin position="22"/>
        <end position="210"/>
    </location>
</feature>
<proteinExistence type="predicted"/>
<sequence length="210" mass="22721">MKKIKVSVLLAACLFVSLALVGCGGKKLETKISLPSGEYMGEQEVILSNEGDGGNCLIYYTLDGSEPSSKSFLYEKDSPLAINYDSTLKAITINDGSKGPVAEATYTIKEMKEQTLTDVERVFIGNIRGSYELNGNTIDIDSAKRIIEWNIGGQKGSSKFTVSAPEDGDGESGTLTYTGNDGKEQKFEINMAPSGDNAVYFNQDNYNYLG</sequence>
<feature type="domain" description="GH29D-like beta-sandwich" evidence="3">
    <location>
        <begin position="35"/>
        <end position="97"/>
    </location>
</feature>
<organism evidence="4 5">
    <name type="scientific">Eubacterium aggregans</name>
    <dbReference type="NCBI Taxonomy" id="81409"/>
    <lineage>
        <taxon>Bacteria</taxon>
        <taxon>Bacillati</taxon>
        <taxon>Bacillota</taxon>
        <taxon>Clostridia</taxon>
        <taxon>Eubacteriales</taxon>
        <taxon>Eubacteriaceae</taxon>
        <taxon>Eubacterium</taxon>
    </lineage>
</organism>
<dbReference type="RefSeq" id="WP_176966700.1">
    <property type="nucleotide sequence ID" value="NZ_FNRK01000018.1"/>
</dbReference>
<protein>
    <submittedName>
        <fullName evidence="4">Chitobiase/beta-hexosaminidase C-terminal domain-containing protein</fullName>
    </submittedName>
</protein>
<evidence type="ECO:0000313" key="5">
    <source>
        <dbReference type="Proteomes" id="UP000199394"/>
    </source>
</evidence>
<dbReference type="Pfam" id="PF13290">
    <property type="entry name" value="CHB_HEX_C_1"/>
    <property type="match status" value="1"/>
</dbReference>
<dbReference type="STRING" id="81409.SAMN04515656_11831"/>
<evidence type="ECO:0000256" key="1">
    <source>
        <dbReference type="SAM" id="MobiDB-lite"/>
    </source>
</evidence>
<dbReference type="AlphaFoldDB" id="A0A1H4CWB3"/>
<accession>A0A1H4CWB3</accession>
<gene>
    <name evidence="4" type="ORF">SAMN04515656_11831</name>
</gene>
<keyword evidence="2" id="KW-0732">Signal</keyword>
<dbReference type="InterPro" id="IPR059177">
    <property type="entry name" value="GH29D-like_dom"/>
</dbReference>
<evidence type="ECO:0000313" key="4">
    <source>
        <dbReference type="EMBL" id="SEA64569.1"/>
    </source>
</evidence>
<name>A0A1H4CWB3_9FIRM</name>
<feature type="signal peptide" evidence="2">
    <location>
        <begin position="1"/>
        <end position="21"/>
    </location>
</feature>
<keyword evidence="5" id="KW-1185">Reference proteome</keyword>
<evidence type="ECO:0000256" key="2">
    <source>
        <dbReference type="SAM" id="SignalP"/>
    </source>
</evidence>
<dbReference type="PROSITE" id="PS51257">
    <property type="entry name" value="PROKAR_LIPOPROTEIN"/>
    <property type="match status" value="1"/>
</dbReference>
<feature type="region of interest" description="Disordered" evidence="1">
    <location>
        <begin position="157"/>
        <end position="181"/>
    </location>
</feature>